<evidence type="ECO:0000313" key="10">
    <source>
        <dbReference type="Proteomes" id="UP001157946"/>
    </source>
</evidence>
<evidence type="ECO:0000256" key="2">
    <source>
        <dbReference type="ARBA" id="ARBA00022723"/>
    </source>
</evidence>
<reference evidence="9" key="1">
    <citation type="submission" date="2017-05" db="EMBL/GenBank/DDBJ databases">
        <authorList>
            <person name="Varghese N."/>
            <person name="Submissions S."/>
        </authorList>
    </citation>
    <scope>NUCLEOTIDE SEQUENCE</scope>
    <source>
        <strain evidence="9">DSM 45262</strain>
    </source>
</reference>
<dbReference type="InterPro" id="IPR006680">
    <property type="entry name" value="Amidohydro-rel"/>
</dbReference>
<feature type="binding site" evidence="6">
    <location>
        <position position="138"/>
    </location>
    <ligand>
        <name>substrate</name>
    </ligand>
</feature>
<dbReference type="InterPro" id="IPR003764">
    <property type="entry name" value="GlcNAc_6-P_deAcase"/>
</dbReference>
<dbReference type="PANTHER" id="PTHR11113:SF14">
    <property type="entry name" value="N-ACETYLGLUCOSAMINE-6-PHOSPHATE DEACETYLASE"/>
    <property type="match status" value="1"/>
</dbReference>
<keyword evidence="10" id="KW-1185">Reference proteome</keyword>
<feature type="binding site" evidence="6">
    <location>
        <begin position="217"/>
        <end position="218"/>
    </location>
    <ligand>
        <name>substrate</name>
    </ligand>
</feature>
<feature type="domain" description="Amidohydrolase-related" evidence="8">
    <location>
        <begin position="44"/>
        <end position="378"/>
    </location>
</feature>
<name>A0AA45WNC1_9BACL</name>
<evidence type="ECO:0000256" key="6">
    <source>
        <dbReference type="PIRSR" id="PIRSR038994-2"/>
    </source>
</evidence>
<protein>
    <submittedName>
        <fullName evidence="9">N-acetylglucosamine-6-phosphate deacetylase</fullName>
    </submittedName>
</protein>
<keyword evidence="2 7" id="KW-0479">Metal-binding</keyword>
<dbReference type="RefSeq" id="WP_284724172.1">
    <property type="nucleotide sequence ID" value="NZ_FXTU01000003.1"/>
</dbReference>
<feature type="binding site" evidence="6">
    <location>
        <begin position="308"/>
        <end position="310"/>
    </location>
    <ligand>
        <name>substrate</name>
    </ligand>
</feature>
<dbReference type="AlphaFoldDB" id="A0AA45WNC1"/>
<evidence type="ECO:0000256" key="1">
    <source>
        <dbReference type="ARBA" id="ARBA00010716"/>
    </source>
</evidence>
<evidence type="ECO:0000256" key="4">
    <source>
        <dbReference type="PIRNR" id="PIRNR038994"/>
    </source>
</evidence>
<evidence type="ECO:0000256" key="3">
    <source>
        <dbReference type="ARBA" id="ARBA00022801"/>
    </source>
</evidence>
<gene>
    <name evidence="9" type="ORF">SAMN06265361_10324</name>
</gene>
<keyword evidence="3 4" id="KW-0378">Hydrolase</keyword>
<comment type="caution">
    <text evidence="9">The sequence shown here is derived from an EMBL/GenBank/DDBJ whole genome shotgun (WGS) entry which is preliminary data.</text>
</comment>
<evidence type="ECO:0000313" key="9">
    <source>
        <dbReference type="EMBL" id="SMP16699.1"/>
    </source>
</evidence>
<sequence>MQETEIRLVEGMDYRTGCPIAVEIEGGIISNIRRIQNRPGLPWLAPGLVDLQVNGFGGVDLNAPPFSPDSVTAVTHMLWREGVTAYLPTIITNHDEGIEEAVRAVADAIRQSPTLDRVILGIHLEGPFISPQDGPRGAHDPAFVKAPDWALFERWQKVADGRIRLVTLSPEWPGAHEFIESCVRHGVKVAIGHTAANTEQLTLAVRAGATLSTHLGNGAHPMLPRHPNYIWDQLAEPDLWACMIGDGFHLPDSVIKVIMRVKRDKAMLVSDVVQLGGREPGEYETHIGGRVVLTPQGKLHLKGQPQLLAGSVQTLRQGVWNLFKKQLCGLQDAWDMASIRPAAYLGLSARQGLTVGAPADLVAFAPADEAVRILRTIKQGMILHEADTHMQGGGADD</sequence>
<accession>A0AA45WNC1</accession>
<dbReference type="PIRSF" id="PIRSF038994">
    <property type="entry name" value="NagA"/>
    <property type="match status" value="1"/>
</dbReference>
<dbReference type="InterPro" id="IPR032466">
    <property type="entry name" value="Metal_Hydrolase"/>
</dbReference>
<dbReference type="PANTHER" id="PTHR11113">
    <property type="entry name" value="N-ACETYLGLUCOSAMINE-6-PHOSPHATE DEACETYLASE"/>
    <property type="match status" value="1"/>
</dbReference>
<dbReference type="SUPFAM" id="SSF51556">
    <property type="entry name" value="Metallo-dependent hydrolases"/>
    <property type="match status" value="1"/>
</dbReference>
<dbReference type="GO" id="GO:0008448">
    <property type="term" value="F:N-acetylglucosamine-6-phosphate deacetylase activity"/>
    <property type="evidence" value="ECO:0007669"/>
    <property type="project" value="InterPro"/>
</dbReference>
<dbReference type="EMBL" id="FXTU01000003">
    <property type="protein sequence ID" value="SMP16699.1"/>
    <property type="molecule type" value="Genomic_DNA"/>
</dbReference>
<feature type="binding site" evidence="7">
    <location>
        <position position="214"/>
    </location>
    <ligand>
        <name>Zn(2+)</name>
        <dbReference type="ChEBI" id="CHEBI:29105"/>
    </ligand>
</feature>
<feature type="binding site" evidence="6">
    <location>
        <position position="249"/>
    </location>
    <ligand>
        <name>substrate</name>
    </ligand>
</feature>
<comment type="cofactor">
    <cofactor evidence="7">
        <name>a divalent metal cation</name>
        <dbReference type="ChEBI" id="CHEBI:60240"/>
    </cofactor>
    <text evidence="7">Binds 1 divalent metal cation per subunit.</text>
</comment>
<evidence type="ECO:0000256" key="5">
    <source>
        <dbReference type="PIRSR" id="PIRSR038994-1"/>
    </source>
</evidence>
<dbReference type="GO" id="GO:0006046">
    <property type="term" value="P:N-acetylglucosamine catabolic process"/>
    <property type="evidence" value="ECO:0007669"/>
    <property type="project" value="TreeGrafter"/>
</dbReference>
<keyword evidence="4" id="KW-0119">Carbohydrate metabolism</keyword>
<evidence type="ECO:0000259" key="8">
    <source>
        <dbReference type="Pfam" id="PF01979"/>
    </source>
</evidence>
<feature type="binding site" evidence="7">
    <location>
        <position position="125"/>
    </location>
    <ligand>
        <name>Zn(2+)</name>
        <dbReference type="ChEBI" id="CHEBI:29105"/>
    </ligand>
</feature>
<feature type="active site" description="Proton donor/acceptor" evidence="5">
    <location>
        <position position="271"/>
    </location>
</feature>
<comment type="similarity">
    <text evidence="1 4">Belongs to the metallo-dependent hydrolases superfamily. NagA family.</text>
</comment>
<dbReference type="Pfam" id="PF01979">
    <property type="entry name" value="Amidohydro_1"/>
    <property type="match status" value="1"/>
</dbReference>
<proteinExistence type="inferred from homology"/>
<dbReference type="Proteomes" id="UP001157946">
    <property type="component" value="Unassembled WGS sequence"/>
</dbReference>
<organism evidence="9 10">
    <name type="scientific">Laceyella tengchongensis</name>
    <dbReference type="NCBI Taxonomy" id="574699"/>
    <lineage>
        <taxon>Bacteria</taxon>
        <taxon>Bacillati</taxon>
        <taxon>Bacillota</taxon>
        <taxon>Bacilli</taxon>
        <taxon>Bacillales</taxon>
        <taxon>Thermoactinomycetaceae</taxon>
        <taxon>Laceyella</taxon>
    </lineage>
</organism>
<feature type="binding site" evidence="6">
    <location>
        <position position="225"/>
    </location>
    <ligand>
        <name>substrate</name>
    </ligand>
</feature>
<evidence type="ECO:0000256" key="7">
    <source>
        <dbReference type="PIRSR" id="PIRSR038994-3"/>
    </source>
</evidence>
<dbReference type="Gene3D" id="3.20.20.140">
    <property type="entry name" value="Metal-dependent hydrolases"/>
    <property type="match status" value="1"/>
</dbReference>
<feature type="binding site" evidence="7">
    <location>
        <position position="193"/>
    </location>
    <ligand>
        <name>Zn(2+)</name>
        <dbReference type="ChEBI" id="CHEBI:29105"/>
    </ligand>
</feature>
<dbReference type="GO" id="GO:0046872">
    <property type="term" value="F:metal ion binding"/>
    <property type="evidence" value="ECO:0007669"/>
    <property type="project" value="UniProtKB-KW"/>
</dbReference>